<protein>
    <submittedName>
        <fullName evidence="1">Uncharacterized protein</fullName>
    </submittedName>
</protein>
<evidence type="ECO:0000313" key="2">
    <source>
        <dbReference type="Proteomes" id="UP000220836"/>
    </source>
</evidence>
<organism evidence="1 2">
    <name type="scientific">Pelagimonas varians</name>
    <dbReference type="NCBI Taxonomy" id="696760"/>
    <lineage>
        <taxon>Bacteria</taxon>
        <taxon>Pseudomonadati</taxon>
        <taxon>Pseudomonadota</taxon>
        <taxon>Alphaproteobacteria</taxon>
        <taxon>Rhodobacterales</taxon>
        <taxon>Roseobacteraceae</taxon>
        <taxon>Pelagimonas</taxon>
    </lineage>
</organism>
<reference evidence="1 2" key="1">
    <citation type="submission" date="2017-05" db="EMBL/GenBank/DDBJ databases">
        <authorList>
            <person name="Song R."/>
            <person name="Chenine A.L."/>
            <person name="Ruprecht R.M."/>
        </authorList>
    </citation>
    <scope>NUCLEOTIDE SEQUENCE [LARGE SCALE GENOMIC DNA]</scope>
    <source>
        <strain evidence="1 2">CECT 8663</strain>
    </source>
</reference>
<dbReference type="AlphaFoldDB" id="A0A238L6Y6"/>
<evidence type="ECO:0000313" key="1">
    <source>
        <dbReference type="EMBL" id="SMX50767.1"/>
    </source>
</evidence>
<gene>
    <name evidence="1" type="ORF">PEV8663_04794</name>
</gene>
<sequence>MINQAVRNSKIPIYGTCPVTRRRIGQRHGHRPKVSRLGLDNTNSMRITQVDVFKCQCSFIREHGLTEDLDFTVAIGVLARVRVRVGCVKDQPVGGDRGIEGQPKGMYPIVGIASCPRYCPTAQYVPIAVAQSVITVCPVAIAVVNRN</sequence>
<proteinExistence type="predicted"/>
<accession>A0A238L6Y6</accession>
<keyword evidence="2" id="KW-1185">Reference proteome</keyword>
<dbReference type="EMBL" id="FXYH01000049">
    <property type="protein sequence ID" value="SMX50767.1"/>
    <property type="molecule type" value="Genomic_DNA"/>
</dbReference>
<name>A0A238L6Y6_9RHOB</name>
<dbReference type="Proteomes" id="UP000220836">
    <property type="component" value="Unassembled WGS sequence"/>
</dbReference>